<dbReference type="GO" id="GO:0046872">
    <property type="term" value="F:metal ion binding"/>
    <property type="evidence" value="ECO:0007669"/>
    <property type="project" value="UniProtKB-UniRule"/>
</dbReference>
<evidence type="ECO:0000256" key="1">
    <source>
        <dbReference type="ARBA" id="ARBA00004609"/>
    </source>
</evidence>
<evidence type="ECO:0000259" key="17">
    <source>
        <dbReference type="PROSITE" id="PS52012"/>
    </source>
</evidence>
<dbReference type="PANTHER" id="PTHR37928:SF1">
    <property type="entry name" value="CFEM DOMAIN PROTEIN (AFU_ORTHOLOGUE AFUA_6G14090)"/>
    <property type="match status" value="1"/>
</dbReference>
<keyword evidence="12 15" id="KW-1015">Disulfide bond</keyword>
<evidence type="ECO:0000256" key="8">
    <source>
        <dbReference type="ARBA" id="ARBA00022723"/>
    </source>
</evidence>
<proteinExistence type="inferred from homology"/>
<keyword evidence="13" id="KW-0325">Glycoprotein</keyword>
<evidence type="ECO:0000256" key="7">
    <source>
        <dbReference type="ARBA" id="ARBA00022622"/>
    </source>
</evidence>
<dbReference type="SMART" id="SM00747">
    <property type="entry name" value="CFEM"/>
    <property type="match status" value="1"/>
</dbReference>
<evidence type="ECO:0000256" key="5">
    <source>
        <dbReference type="ARBA" id="ARBA00022525"/>
    </source>
</evidence>
<keyword evidence="4" id="KW-1003">Cell membrane</keyword>
<evidence type="ECO:0000256" key="6">
    <source>
        <dbReference type="ARBA" id="ARBA00022617"/>
    </source>
</evidence>
<dbReference type="GeneID" id="19147805"/>
<evidence type="ECO:0000256" key="16">
    <source>
        <dbReference type="SAM" id="SignalP"/>
    </source>
</evidence>
<keyword evidence="6 15" id="KW-0349">Heme</keyword>
<accession>W6YE04</accession>
<dbReference type="GO" id="GO:0005576">
    <property type="term" value="C:extracellular region"/>
    <property type="evidence" value="ECO:0007669"/>
    <property type="project" value="UniProtKB-SubCell"/>
</dbReference>
<feature type="domain" description="CFEM" evidence="17">
    <location>
        <begin position="1"/>
        <end position="111"/>
    </location>
</feature>
<comment type="subcellular location">
    <subcellularLocation>
        <location evidence="1">Cell membrane</location>
        <topology evidence="1">Lipid-anchor</topology>
        <topology evidence="1">GPI-anchor</topology>
    </subcellularLocation>
    <subcellularLocation>
        <location evidence="2">Secreted</location>
    </subcellularLocation>
</comment>
<dbReference type="PANTHER" id="PTHR37928">
    <property type="entry name" value="CFEM DOMAIN PROTEIN (AFU_ORTHOLOGUE AFUA_6G14090)"/>
    <property type="match status" value="1"/>
</dbReference>
<evidence type="ECO:0000256" key="10">
    <source>
        <dbReference type="ARBA" id="ARBA00023004"/>
    </source>
</evidence>
<dbReference type="InterPro" id="IPR051735">
    <property type="entry name" value="CFEM_domain"/>
</dbReference>
<dbReference type="KEGG" id="bze:COCCADRAFT_34625"/>
<feature type="disulfide bond" evidence="15">
    <location>
        <begin position="51"/>
        <end position="84"/>
    </location>
</feature>
<dbReference type="HOGENOM" id="CLU_063084_0_0_1"/>
<keyword evidence="5" id="KW-0964">Secreted</keyword>
<organism evidence="18 19">
    <name type="scientific">Cochliobolus carbonum (strain 26-R-13)</name>
    <name type="common">Maize leaf spot fungus</name>
    <name type="synonym">Bipolaris zeicola</name>
    <dbReference type="NCBI Taxonomy" id="930089"/>
    <lineage>
        <taxon>Eukaryota</taxon>
        <taxon>Fungi</taxon>
        <taxon>Dikarya</taxon>
        <taxon>Ascomycota</taxon>
        <taxon>Pezizomycotina</taxon>
        <taxon>Dothideomycetes</taxon>
        <taxon>Pleosporomycetidae</taxon>
        <taxon>Pleosporales</taxon>
        <taxon>Pleosporineae</taxon>
        <taxon>Pleosporaceae</taxon>
        <taxon>Bipolaris</taxon>
    </lineage>
</organism>
<evidence type="ECO:0000256" key="12">
    <source>
        <dbReference type="ARBA" id="ARBA00023157"/>
    </source>
</evidence>
<comment type="caution">
    <text evidence="15">Lacks conserved residue(s) required for the propagation of feature annotation.</text>
</comment>
<evidence type="ECO:0000256" key="14">
    <source>
        <dbReference type="ARBA" id="ARBA00023288"/>
    </source>
</evidence>
<dbReference type="InterPro" id="IPR008427">
    <property type="entry name" value="Extracellular_membr_CFEM_dom"/>
</dbReference>
<dbReference type="GO" id="GO:0098552">
    <property type="term" value="C:side of membrane"/>
    <property type="evidence" value="ECO:0007669"/>
    <property type="project" value="UniProtKB-KW"/>
</dbReference>
<dbReference type="RefSeq" id="XP_007709773.1">
    <property type="nucleotide sequence ID" value="XM_007711583.1"/>
</dbReference>
<evidence type="ECO:0000256" key="3">
    <source>
        <dbReference type="ARBA" id="ARBA00010031"/>
    </source>
</evidence>
<evidence type="ECO:0000313" key="19">
    <source>
        <dbReference type="Proteomes" id="UP000053841"/>
    </source>
</evidence>
<keyword evidence="9 16" id="KW-0732">Signal</keyword>
<evidence type="ECO:0000256" key="9">
    <source>
        <dbReference type="ARBA" id="ARBA00022729"/>
    </source>
</evidence>
<protein>
    <recommendedName>
        <fullName evidence="17">CFEM domain-containing protein</fullName>
    </recommendedName>
</protein>
<dbReference type="GO" id="GO:0005886">
    <property type="term" value="C:plasma membrane"/>
    <property type="evidence" value="ECO:0007669"/>
    <property type="project" value="UniProtKB-SubCell"/>
</dbReference>
<reference evidence="18 19" key="1">
    <citation type="journal article" date="2013" name="PLoS Genet.">
        <title>Comparative genome structure, secondary metabolite, and effector coding capacity across Cochliobolus pathogens.</title>
        <authorList>
            <person name="Condon B.J."/>
            <person name="Leng Y."/>
            <person name="Wu D."/>
            <person name="Bushley K.E."/>
            <person name="Ohm R.A."/>
            <person name="Otillar R."/>
            <person name="Martin J."/>
            <person name="Schackwitz W."/>
            <person name="Grimwood J."/>
            <person name="MohdZainudin N."/>
            <person name="Xue C."/>
            <person name="Wang R."/>
            <person name="Manning V.A."/>
            <person name="Dhillon B."/>
            <person name="Tu Z.J."/>
            <person name="Steffenson B.J."/>
            <person name="Salamov A."/>
            <person name="Sun H."/>
            <person name="Lowry S."/>
            <person name="LaButti K."/>
            <person name="Han J."/>
            <person name="Copeland A."/>
            <person name="Lindquist E."/>
            <person name="Barry K."/>
            <person name="Schmutz J."/>
            <person name="Baker S.E."/>
            <person name="Ciuffetti L.M."/>
            <person name="Grigoriev I.V."/>
            <person name="Zhong S."/>
            <person name="Turgeon B.G."/>
        </authorList>
    </citation>
    <scope>NUCLEOTIDE SEQUENCE [LARGE SCALE GENOMIC DNA]</scope>
    <source>
        <strain evidence="18 19">26-R-13</strain>
    </source>
</reference>
<feature type="signal peptide" evidence="16">
    <location>
        <begin position="1"/>
        <end position="17"/>
    </location>
</feature>
<dbReference type="AlphaFoldDB" id="W6YE04"/>
<comment type="similarity">
    <text evidence="3">Belongs to the RBT5 family.</text>
</comment>
<dbReference type="eggNOG" id="ENOG502S1H2">
    <property type="taxonomic scope" value="Eukaryota"/>
</dbReference>
<keyword evidence="7" id="KW-0336">GPI-anchor</keyword>
<evidence type="ECO:0000256" key="4">
    <source>
        <dbReference type="ARBA" id="ARBA00022475"/>
    </source>
</evidence>
<dbReference type="Pfam" id="PF05730">
    <property type="entry name" value="CFEM"/>
    <property type="match status" value="1"/>
</dbReference>
<feature type="binding site" description="axial binding residue" evidence="15">
    <location>
        <position position="46"/>
    </location>
    <ligand>
        <name>heme</name>
        <dbReference type="ChEBI" id="CHEBI:30413"/>
    </ligand>
    <ligandPart>
        <name>Fe</name>
        <dbReference type="ChEBI" id="CHEBI:18248"/>
    </ligandPart>
</feature>
<evidence type="ECO:0000313" key="18">
    <source>
        <dbReference type="EMBL" id="EUC35898.1"/>
    </source>
</evidence>
<keyword evidence="11" id="KW-0472">Membrane</keyword>
<name>W6YE04_COCC2</name>
<dbReference type="OrthoDB" id="1193027at2759"/>
<dbReference type="Proteomes" id="UP000053841">
    <property type="component" value="Unassembled WGS sequence"/>
</dbReference>
<keyword evidence="19" id="KW-1185">Reference proteome</keyword>
<keyword evidence="10 15" id="KW-0408">Iron</keyword>
<evidence type="ECO:0000256" key="11">
    <source>
        <dbReference type="ARBA" id="ARBA00023136"/>
    </source>
</evidence>
<sequence>MKSFAVLAAAFAGAAFAQDMPTGDCAMLCVNNMARIAQSEFSCGDDIACFCSRSNWAFGIRDCSRQACDAEQSASAVQWAYARCAGIAATASEQPAALPILTSAVASATASGGNAASSVASGASSAASSAASDASSAASSVASDASSAASSAASGVTSAASSLASEASGLTSSILSEANSELSSLQSRASEVLSSATEALSSATGAAGSAASSAASAASTQAEGAAPKATGMSIAAGAGIAAWLLL</sequence>
<keyword evidence="14" id="KW-0449">Lipoprotein</keyword>
<dbReference type="PROSITE" id="PS52012">
    <property type="entry name" value="CFEM"/>
    <property type="match status" value="1"/>
</dbReference>
<evidence type="ECO:0000256" key="15">
    <source>
        <dbReference type="PROSITE-ProRule" id="PRU01356"/>
    </source>
</evidence>
<gene>
    <name evidence="18" type="ORF">COCCADRAFT_34625</name>
</gene>
<evidence type="ECO:0000256" key="2">
    <source>
        <dbReference type="ARBA" id="ARBA00004613"/>
    </source>
</evidence>
<evidence type="ECO:0000256" key="13">
    <source>
        <dbReference type="ARBA" id="ARBA00023180"/>
    </source>
</evidence>
<dbReference type="EMBL" id="KI964568">
    <property type="protein sequence ID" value="EUC35898.1"/>
    <property type="molecule type" value="Genomic_DNA"/>
</dbReference>
<feature type="chain" id="PRO_5004886312" description="CFEM domain-containing protein" evidence="16">
    <location>
        <begin position="18"/>
        <end position="246"/>
    </location>
</feature>
<keyword evidence="8 15" id="KW-0479">Metal-binding</keyword>